<dbReference type="AlphaFoldDB" id="A0A5B9DFD3"/>
<dbReference type="Pfam" id="PF00557">
    <property type="entry name" value="Peptidase_M24"/>
    <property type="match status" value="1"/>
</dbReference>
<keyword evidence="3" id="KW-1185">Reference proteome</keyword>
<organism evidence="2 3">
    <name type="scientific">Promethearchaeum syntrophicum</name>
    <dbReference type="NCBI Taxonomy" id="2594042"/>
    <lineage>
        <taxon>Archaea</taxon>
        <taxon>Promethearchaeati</taxon>
        <taxon>Promethearchaeota</taxon>
        <taxon>Promethearchaeia</taxon>
        <taxon>Promethearchaeales</taxon>
        <taxon>Promethearchaeaceae</taxon>
        <taxon>Promethearchaeum</taxon>
    </lineage>
</organism>
<dbReference type="Gene3D" id="3.90.230.10">
    <property type="entry name" value="Creatinase/methionine aminopeptidase superfamily"/>
    <property type="match status" value="1"/>
</dbReference>
<dbReference type="Proteomes" id="UP000321408">
    <property type="component" value="Chromosome"/>
</dbReference>
<dbReference type="KEGG" id="psyt:DSAG12_03836"/>
<dbReference type="InterPro" id="IPR050659">
    <property type="entry name" value="Peptidase_M24B"/>
</dbReference>
<sequence>MGNSKQSIDNKKKIIREKHQLIPELMKEFGIHCWIVFARETTTTPDSIMKFVVGNDVVLQSAFIFGSIGDTFQKIAIVANFDALAQKENGWWDEVIGYEQGMSEHLLKILGQMNPKNIALDYSTNSYSADGLSHGMYLILEKMLSDYKERFISAEHLIGALRGRKTETEIKLIKKACEITEEINQKLTSHIKVGLSETEVQELFYREMRERHLEPSWQIEQCPAVNAGPDKEFGHVGPQATSILKKGHLLHNDFGIYFQGYCSDIQRLWFFGNRDEVPEELRHAIDTIITGIQIAADSIKPGVIAYEIDAKVRTYIFSRGYEEFKHALGHQVGTEAHDGGTLIGPLWERYGDIPKGKLEVNQVYTLEPSIKTKNFGTVSLEEDIVVTKEGCKFLVPPAKDFIFIEN</sequence>
<evidence type="ECO:0000313" key="2">
    <source>
        <dbReference type="EMBL" id="QEE17998.1"/>
    </source>
</evidence>
<dbReference type="GO" id="GO:0102009">
    <property type="term" value="F:proline dipeptidase activity"/>
    <property type="evidence" value="ECO:0007669"/>
    <property type="project" value="UniProtKB-EC"/>
</dbReference>
<dbReference type="PANTHER" id="PTHR46112:SF8">
    <property type="entry name" value="CYTOPLASMIC PEPTIDASE PEPQ-RELATED"/>
    <property type="match status" value="1"/>
</dbReference>
<proteinExistence type="predicted"/>
<dbReference type="InterPro" id="IPR036005">
    <property type="entry name" value="Creatinase/aminopeptidase-like"/>
</dbReference>
<protein>
    <submittedName>
        <fullName evidence="2">M24 family metallopeptidase</fullName>
    </submittedName>
</protein>
<dbReference type="OrthoDB" id="264019at2157"/>
<evidence type="ECO:0000259" key="1">
    <source>
        <dbReference type="Pfam" id="PF00557"/>
    </source>
</evidence>
<reference evidence="2 3" key="2">
    <citation type="journal article" date="2024" name="Int. J. Syst. Evol. Microbiol.">
        <title>Promethearchaeum syntrophicum gen. nov., sp. nov., an anaerobic, obligately syntrophic archaeon, the first isolate of the lineage 'Asgard' archaea, and proposal of the new archaeal phylum Promethearchaeota phyl. nov. and kingdom Promethearchaeati regn. nov.</title>
        <authorList>
            <person name="Imachi H."/>
            <person name="Nobu M.K."/>
            <person name="Kato S."/>
            <person name="Takaki Y."/>
            <person name="Miyazaki M."/>
            <person name="Miyata M."/>
            <person name="Ogawara M."/>
            <person name="Saito Y."/>
            <person name="Sakai S."/>
            <person name="Tahara Y.O."/>
            <person name="Takano Y."/>
            <person name="Tasumi E."/>
            <person name="Uematsu K."/>
            <person name="Yoshimura T."/>
            <person name="Itoh T."/>
            <person name="Ohkuma M."/>
            <person name="Takai K."/>
        </authorList>
    </citation>
    <scope>NUCLEOTIDE SEQUENCE [LARGE SCALE GENOMIC DNA]</scope>
    <source>
        <strain evidence="2 3">MK-D1</strain>
    </source>
</reference>
<name>A0A5B9DFD3_9ARCH</name>
<dbReference type="RefSeq" id="WP_147664874.1">
    <property type="nucleotide sequence ID" value="NZ_CP042905.2"/>
</dbReference>
<dbReference type="PANTHER" id="PTHR46112">
    <property type="entry name" value="AMINOPEPTIDASE"/>
    <property type="match status" value="1"/>
</dbReference>
<reference evidence="2 3" key="1">
    <citation type="journal article" date="2020" name="Nature">
        <title>Isolation of an archaeon at the prokaryote-eukaryote interface.</title>
        <authorList>
            <person name="Imachi H."/>
            <person name="Nobu M.K."/>
            <person name="Nakahara N."/>
            <person name="Morono Y."/>
            <person name="Ogawara M."/>
            <person name="Takaki Y."/>
            <person name="Takano Y."/>
            <person name="Uematsu K."/>
            <person name="Ikuta T."/>
            <person name="Ito M."/>
            <person name="Matsui Y."/>
            <person name="Miyazaki M."/>
            <person name="Murata K."/>
            <person name="Saito Y."/>
            <person name="Sakai S."/>
            <person name="Song C."/>
            <person name="Tasumi E."/>
            <person name="Yamanaka Y."/>
            <person name="Yamaguchi T."/>
            <person name="Kamagata Y."/>
            <person name="Tamaki H."/>
            <person name="Takai K."/>
        </authorList>
    </citation>
    <scope>NUCLEOTIDE SEQUENCE [LARGE SCALE GENOMIC DNA]</scope>
    <source>
        <strain evidence="2 3">MK-D1</strain>
    </source>
</reference>
<dbReference type="GeneID" id="41331804"/>
<gene>
    <name evidence="2" type="ORF">DSAG12_03836</name>
</gene>
<evidence type="ECO:0000313" key="3">
    <source>
        <dbReference type="Proteomes" id="UP000321408"/>
    </source>
</evidence>
<accession>A0A5B9DFD3</accession>
<dbReference type="InterPro" id="IPR000994">
    <property type="entry name" value="Pept_M24"/>
</dbReference>
<dbReference type="EMBL" id="CP042905">
    <property type="protein sequence ID" value="QEE17998.1"/>
    <property type="molecule type" value="Genomic_DNA"/>
</dbReference>
<feature type="domain" description="Peptidase M24" evidence="1">
    <location>
        <begin position="172"/>
        <end position="388"/>
    </location>
</feature>
<dbReference type="SUPFAM" id="SSF55920">
    <property type="entry name" value="Creatinase/aminopeptidase"/>
    <property type="match status" value="1"/>
</dbReference>